<feature type="region of interest" description="Disordered" evidence="1">
    <location>
        <begin position="507"/>
        <end position="530"/>
    </location>
</feature>
<feature type="compositionally biased region" description="Basic and acidic residues" evidence="1">
    <location>
        <begin position="76"/>
        <end position="98"/>
    </location>
</feature>
<protein>
    <submittedName>
        <fullName evidence="2">Uncharacterized protein</fullName>
    </submittedName>
</protein>
<evidence type="ECO:0000313" key="2">
    <source>
        <dbReference type="EMBL" id="EGC30426.1"/>
    </source>
</evidence>
<dbReference type="AlphaFoldDB" id="F1A053"/>
<gene>
    <name evidence="2" type="ORF">DICPUDRAFT_83638</name>
</gene>
<dbReference type="KEGG" id="dpp:DICPUDRAFT_83638"/>
<dbReference type="InParanoid" id="F1A053"/>
<sequence length="869" mass="102184">MLSKIIRNRNLYRLPFQNSVSFRRLSSNTFPLPTINHHNKYFTSTNNKVDTNNNSFSNNSNSNISFNNGNGGSNIIEDKNSNDFDNENDHDLYDHEPQTENETENGLENDHDAENDLDGMSFKIPKRLKFLLEKSKFNEHQSSDILLSFFEENHQTGIPYLIYSEETVQVLVKSYLELDRVESAIFYLQKQNSFKSSRSFEAISEYFIKNNQKEQLIQFMKDNIEKHQFSLDYSSYIRIFRFIPKVNNLNKLFKELVEIFLSKECLISDLITAYIFILKNKPIFYPQINTTFSQYNKYISDTHKDLIMSSLILIAVKNKNIPQIKNLVNNCNQIDLTTFQTLAEYLIDDNNIDNNNNKAISEEILNNIKSKINPFKTSLLIYYNESIKKNDLILNYLLDENIKNNKKVIKLTIQLYLLEDNTQKAIENFISVIDSHQSPVVTKEMVRFVNELADLFVTYYLSKNKISSIKFWRKLTNKNNQQNNIDNDSISNQLLMELNILKQLKEQNKPNNKQQESEPKPDQNQESEKKLEKQLDSAIISCQIKEINNFLKENYFNNKRDVNNLKYEQLIEIFELIISSNNNNNQPSNLQLYKTLLESLHKKSKLLFDNHNYNSILIKQGSFNILFKKIDNNNELMEKIFNIWEQSIKEFLKEYDISKDKNLFNSITATIEKKLTTILLKKEQDSIDLNSILPNWFENYLKKTIDDAFYRNPSPSKKEENSSRKIITDIESLVKTSNIRNDSKLTQMFFIDNILSNPHKADKESLRKINEFINMDSNNNDQFRPYLIKLSIFLIHQGNKPILTNKEIEDFYIINKNSEMVATFITKLVECFLSNKKNLEAREVLSNFKQYITKDMIDEIKSSFSKSNQ</sequence>
<evidence type="ECO:0000313" key="3">
    <source>
        <dbReference type="Proteomes" id="UP000001064"/>
    </source>
</evidence>
<feature type="compositionally biased region" description="Low complexity" evidence="1">
    <location>
        <begin position="52"/>
        <end position="68"/>
    </location>
</feature>
<dbReference type="VEuPathDB" id="AmoebaDB:DICPUDRAFT_83638"/>
<dbReference type="RefSeq" id="XP_003293050.1">
    <property type="nucleotide sequence ID" value="XM_003293002.1"/>
</dbReference>
<reference evidence="3" key="1">
    <citation type="journal article" date="2011" name="Genome Biol.">
        <title>Comparative genomics of the social amoebae Dictyostelium discoideum and Dictyostelium purpureum.</title>
        <authorList>
            <consortium name="US DOE Joint Genome Institute (JGI-PGF)"/>
            <person name="Sucgang R."/>
            <person name="Kuo A."/>
            <person name="Tian X."/>
            <person name="Salerno W."/>
            <person name="Parikh A."/>
            <person name="Feasley C.L."/>
            <person name="Dalin E."/>
            <person name="Tu H."/>
            <person name="Huang E."/>
            <person name="Barry K."/>
            <person name="Lindquist E."/>
            <person name="Shapiro H."/>
            <person name="Bruce D."/>
            <person name="Schmutz J."/>
            <person name="Salamov A."/>
            <person name="Fey P."/>
            <person name="Gaudet P."/>
            <person name="Anjard C."/>
            <person name="Babu M.M."/>
            <person name="Basu S."/>
            <person name="Bushmanova Y."/>
            <person name="van der Wel H."/>
            <person name="Katoh-Kurasawa M."/>
            <person name="Dinh C."/>
            <person name="Coutinho P.M."/>
            <person name="Saito T."/>
            <person name="Elias M."/>
            <person name="Schaap P."/>
            <person name="Kay R.R."/>
            <person name="Henrissat B."/>
            <person name="Eichinger L."/>
            <person name="Rivero F."/>
            <person name="Putnam N.H."/>
            <person name="West C.M."/>
            <person name="Loomis W.F."/>
            <person name="Chisholm R.L."/>
            <person name="Shaulsky G."/>
            <person name="Strassmann J.E."/>
            <person name="Queller D.C."/>
            <person name="Kuspa A."/>
            <person name="Grigoriev I.V."/>
        </authorList>
    </citation>
    <scope>NUCLEOTIDE SEQUENCE [LARGE SCALE GENOMIC DNA]</scope>
    <source>
        <strain evidence="3">QSDP1</strain>
    </source>
</reference>
<feature type="compositionally biased region" description="Basic and acidic residues" evidence="1">
    <location>
        <begin position="515"/>
        <end position="530"/>
    </location>
</feature>
<dbReference type="EMBL" id="GL871330">
    <property type="protein sequence ID" value="EGC30426.1"/>
    <property type="molecule type" value="Genomic_DNA"/>
</dbReference>
<feature type="region of interest" description="Disordered" evidence="1">
    <location>
        <begin position="52"/>
        <end position="118"/>
    </location>
</feature>
<name>F1A053_DICPU</name>
<proteinExistence type="predicted"/>
<dbReference type="Proteomes" id="UP000001064">
    <property type="component" value="Unassembled WGS sequence"/>
</dbReference>
<evidence type="ECO:0000256" key="1">
    <source>
        <dbReference type="SAM" id="MobiDB-lite"/>
    </source>
</evidence>
<organism evidence="2 3">
    <name type="scientific">Dictyostelium purpureum</name>
    <name type="common">Slime mold</name>
    <dbReference type="NCBI Taxonomy" id="5786"/>
    <lineage>
        <taxon>Eukaryota</taxon>
        <taxon>Amoebozoa</taxon>
        <taxon>Evosea</taxon>
        <taxon>Eumycetozoa</taxon>
        <taxon>Dictyostelia</taxon>
        <taxon>Dictyosteliales</taxon>
        <taxon>Dictyosteliaceae</taxon>
        <taxon>Dictyostelium</taxon>
    </lineage>
</organism>
<accession>F1A053</accession>
<dbReference type="GeneID" id="10510521"/>
<keyword evidence="3" id="KW-1185">Reference proteome</keyword>